<dbReference type="Pfam" id="PF00149">
    <property type="entry name" value="Metallophos"/>
    <property type="match status" value="1"/>
</dbReference>
<dbReference type="Gene3D" id="2.60.40.380">
    <property type="entry name" value="Purple acid phosphatase-like, N-terminal"/>
    <property type="match status" value="1"/>
</dbReference>
<dbReference type="Proteomes" id="UP001213664">
    <property type="component" value="Chromosome"/>
</dbReference>
<evidence type="ECO:0000256" key="1">
    <source>
        <dbReference type="ARBA" id="ARBA00022729"/>
    </source>
</evidence>
<dbReference type="InterPro" id="IPR039331">
    <property type="entry name" value="PAPs-like"/>
</dbReference>
<dbReference type="GO" id="GO:0003993">
    <property type="term" value="F:acid phosphatase activity"/>
    <property type="evidence" value="ECO:0007669"/>
    <property type="project" value="InterPro"/>
</dbReference>
<accession>A0AAJ6BI83</accession>
<evidence type="ECO:0000313" key="5">
    <source>
        <dbReference type="EMBL" id="WEK38540.1"/>
    </source>
</evidence>
<feature type="chain" id="PRO_5042585715" evidence="2">
    <location>
        <begin position="21"/>
        <end position="475"/>
    </location>
</feature>
<evidence type="ECO:0000259" key="4">
    <source>
        <dbReference type="Pfam" id="PF16656"/>
    </source>
</evidence>
<dbReference type="GO" id="GO:0046872">
    <property type="term" value="F:metal ion binding"/>
    <property type="evidence" value="ECO:0007669"/>
    <property type="project" value="InterPro"/>
</dbReference>
<dbReference type="CDD" id="cd00063">
    <property type="entry name" value="FN3"/>
    <property type="match status" value="1"/>
</dbReference>
<proteinExistence type="predicted"/>
<dbReference type="InterPro" id="IPR008963">
    <property type="entry name" value="Purple_acid_Pase-like_N"/>
</dbReference>
<dbReference type="Gene3D" id="3.60.21.10">
    <property type="match status" value="1"/>
</dbReference>
<dbReference type="InterPro" id="IPR015914">
    <property type="entry name" value="PAPs_N"/>
</dbReference>
<dbReference type="InterPro" id="IPR004843">
    <property type="entry name" value="Calcineurin-like_PHP"/>
</dbReference>
<evidence type="ECO:0000313" key="6">
    <source>
        <dbReference type="Proteomes" id="UP001213664"/>
    </source>
</evidence>
<feature type="domain" description="Purple acid phosphatase N-terminal" evidence="4">
    <location>
        <begin position="49"/>
        <end position="144"/>
    </location>
</feature>
<organism evidence="5 6">
    <name type="scientific">Candidatus Brevundimonas colombiensis</name>
    <dbReference type="NCBI Taxonomy" id="3121376"/>
    <lineage>
        <taxon>Bacteria</taxon>
        <taxon>Pseudomonadati</taxon>
        <taxon>Pseudomonadota</taxon>
        <taxon>Alphaproteobacteria</taxon>
        <taxon>Caulobacterales</taxon>
        <taxon>Caulobacteraceae</taxon>
        <taxon>Brevundimonas</taxon>
    </lineage>
</organism>
<dbReference type="Pfam" id="PF16656">
    <property type="entry name" value="Pur_ac_phosph_N"/>
    <property type="match status" value="1"/>
</dbReference>
<evidence type="ECO:0000256" key="2">
    <source>
        <dbReference type="SAM" id="SignalP"/>
    </source>
</evidence>
<dbReference type="InterPro" id="IPR003961">
    <property type="entry name" value="FN3_dom"/>
</dbReference>
<evidence type="ECO:0000259" key="3">
    <source>
        <dbReference type="Pfam" id="PF00149"/>
    </source>
</evidence>
<dbReference type="PANTHER" id="PTHR22953">
    <property type="entry name" value="ACID PHOSPHATASE RELATED"/>
    <property type="match status" value="1"/>
</dbReference>
<dbReference type="SUPFAM" id="SSF49363">
    <property type="entry name" value="Purple acid phosphatase, N-terminal domain"/>
    <property type="match status" value="1"/>
</dbReference>
<dbReference type="InterPro" id="IPR029052">
    <property type="entry name" value="Metallo-depent_PP-like"/>
</dbReference>
<dbReference type="PANTHER" id="PTHR22953:SF153">
    <property type="entry name" value="PURPLE ACID PHOSPHATASE"/>
    <property type="match status" value="1"/>
</dbReference>
<gene>
    <name evidence="5" type="ORF">P0Y50_08220</name>
</gene>
<reference evidence="5" key="1">
    <citation type="submission" date="2023-03" db="EMBL/GenBank/DDBJ databases">
        <title>Andean soil-derived lignocellulolytic bacterial consortium as a source of novel taxa and putative plastic-active enzymes.</title>
        <authorList>
            <person name="Diaz-Garcia L."/>
            <person name="Chuvochina M."/>
            <person name="Feuerriegel G."/>
            <person name="Bunk B."/>
            <person name="Sproer C."/>
            <person name="Streit W.R."/>
            <person name="Rodriguez L.M."/>
            <person name="Overmann J."/>
            <person name="Jimenez D.J."/>
        </authorList>
    </citation>
    <scope>NUCLEOTIDE SEQUENCE</scope>
    <source>
        <strain evidence="5">MAG 833</strain>
    </source>
</reference>
<dbReference type="AlphaFoldDB" id="A0AAJ6BI83"/>
<feature type="domain" description="Calcineurin-like phosphoesterase" evidence="3">
    <location>
        <begin position="153"/>
        <end position="352"/>
    </location>
</feature>
<protein>
    <submittedName>
        <fullName evidence="5">Metallophosphoesterase family protein</fullName>
    </submittedName>
</protein>
<dbReference type="EMBL" id="CP119326">
    <property type="protein sequence ID" value="WEK38540.1"/>
    <property type="molecule type" value="Genomic_DNA"/>
</dbReference>
<feature type="signal peptide" evidence="2">
    <location>
        <begin position="1"/>
        <end position="20"/>
    </location>
</feature>
<sequence length="475" mass="50834">MRLFSTIALCALIGAGAAQAQIVAPPDPDPLPPPAQAPNGRYAAKGWADRIVLSPGADAARAMAVAWRTDTRQTRAEAQIALDIAGPLLGHAARTVTGETLAATAENGPAHHHHIRFTDLTPGARYVYRVKAADGWSEWLPFTTAKAEPAPFRFLYFGDTQNDILEIGSRVIRQAFLSSGPVALAVHAGDQVAQRETKVNDDEYGEWTQAGGYAFAMIPQAVAAGNHEYRDAIAADGSETRELGPGWTPHHALPANGAAGAEATSYVFDYQGARFVVLDGTSAIDLGTLDSQTAWLERVLTENTARWTIVLMHQPIFTCARPNDTAALKTAWKPIFERHKVDLVLQGHDHCYARVSNDAGAAASRAASDAGQPVGPVYLVSVTGSKMYGLNDRADTQPVRAAENTELYQVIDVADDHIAFQAFTADGGLYDAFTLQRGADGRNRLVETDRPLVAARRCDGAMGPDDGPCTAEIKD</sequence>
<dbReference type="SUPFAM" id="SSF56300">
    <property type="entry name" value="Metallo-dependent phosphatases"/>
    <property type="match status" value="1"/>
</dbReference>
<name>A0AAJ6BI83_9CAUL</name>
<keyword evidence="1 2" id="KW-0732">Signal</keyword>